<feature type="transmembrane region" description="Helical" evidence="1">
    <location>
        <begin position="252"/>
        <end position="271"/>
    </location>
</feature>
<keyword evidence="1" id="KW-0812">Transmembrane</keyword>
<evidence type="ECO:0000259" key="2">
    <source>
        <dbReference type="Pfam" id="PF01757"/>
    </source>
</evidence>
<sequence>MKNRRYDIDALRVLAFGILILYHCGMLYVPGWSWHIKSSHSAEGLATLMQFVNAWRMPLLFLISGAAIAFAAPERNLSRFIRQRAFRILFPLLMAMIFTVPLQAYVQAVANHSIEPGLLSFLVRYFTFQPWPAGAFDGAEVGFTWNHLWYLPYLFMYTVLLLAVIKLVHGVLTKPLFILKIPAAWRFMLIYIGLGLFVTWLKMCVKPNFPETHALYNDVFAHPYYFSFFCVGYWLGRPAANSVWGSLSQYRVSLLLLALGCFVLMQTYQMIPLHSVYTLLMLATILGFGYHHLNDRENKLARFSRAVFPWYILHQTYIVLLAYLVLPLQLGLWAEAFIVIVGTFMGCWVTYRYILLPLPILHAAFGIFSRHTTRTHR</sequence>
<name>A0AA94JE89_9GAMM</name>
<dbReference type="EMBL" id="PIPS01000001">
    <property type="protein sequence ID" value="RUO45602.1"/>
    <property type="molecule type" value="Genomic_DNA"/>
</dbReference>
<dbReference type="InterPro" id="IPR002656">
    <property type="entry name" value="Acyl_transf_3_dom"/>
</dbReference>
<evidence type="ECO:0000313" key="3">
    <source>
        <dbReference type="EMBL" id="RUO45602.1"/>
    </source>
</evidence>
<feature type="domain" description="Acyltransferase 3" evidence="2">
    <location>
        <begin position="6"/>
        <end position="352"/>
    </location>
</feature>
<gene>
    <name evidence="3" type="ORF">CWE23_06320</name>
</gene>
<proteinExistence type="predicted"/>
<dbReference type="InterPro" id="IPR050623">
    <property type="entry name" value="Glucan_succinyl_AcylTrfase"/>
</dbReference>
<dbReference type="AlphaFoldDB" id="A0AA94JE89"/>
<reference evidence="4" key="1">
    <citation type="journal article" date="2018" name="Front. Microbiol.">
        <title>Genome-Based Analysis Reveals the Taxonomy and Diversity of the Family Idiomarinaceae.</title>
        <authorList>
            <person name="Liu Y."/>
            <person name="Lai Q."/>
            <person name="Shao Z."/>
        </authorList>
    </citation>
    <scope>NUCLEOTIDE SEQUENCE [LARGE SCALE GENOMIC DNA]</scope>
    <source>
        <strain evidence="4">SN-14</strain>
    </source>
</reference>
<dbReference type="RefSeq" id="WP_126819767.1">
    <property type="nucleotide sequence ID" value="NZ_PIPS01000001.1"/>
</dbReference>
<evidence type="ECO:0000313" key="4">
    <source>
        <dbReference type="Proteomes" id="UP000286680"/>
    </source>
</evidence>
<feature type="transmembrane region" description="Helical" evidence="1">
    <location>
        <begin position="223"/>
        <end position="240"/>
    </location>
</feature>
<dbReference type="PANTHER" id="PTHR36927">
    <property type="entry name" value="BLR4337 PROTEIN"/>
    <property type="match status" value="1"/>
</dbReference>
<keyword evidence="4" id="KW-1185">Reference proteome</keyword>
<dbReference type="Pfam" id="PF01757">
    <property type="entry name" value="Acyl_transf_3"/>
    <property type="match status" value="1"/>
</dbReference>
<feature type="transmembrane region" description="Helical" evidence="1">
    <location>
        <begin position="306"/>
        <end position="326"/>
    </location>
</feature>
<comment type="caution">
    <text evidence="3">The sequence shown here is derived from an EMBL/GenBank/DDBJ whole genome shotgun (WGS) entry which is preliminary data.</text>
</comment>
<feature type="transmembrane region" description="Helical" evidence="1">
    <location>
        <begin position="277"/>
        <end position="294"/>
    </location>
</feature>
<protein>
    <recommendedName>
        <fullName evidence="2">Acyltransferase 3 domain-containing protein</fullName>
    </recommendedName>
</protein>
<feature type="transmembrane region" description="Helical" evidence="1">
    <location>
        <begin position="332"/>
        <end position="351"/>
    </location>
</feature>
<dbReference type="Proteomes" id="UP000286680">
    <property type="component" value="Unassembled WGS sequence"/>
</dbReference>
<dbReference type="GO" id="GO:0016747">
    <property type="term" value="F:acyltransferase activity, transferring groups other than amino-acyl groups"/>
    <property type="evidence" value="ECO:0007669"/>
    <property type="project" value="InterPro"/>
</dbReference>
<accession>A0AA94JE89</accession>
<organism evidence="3 4">
    <name type="scientific">Idiomarina aquatica</name>
    <dbReference type="NCBI Taxonomy" id="1327752"/>
    <lineage>
        <taxon>Bacteria</taxon>
        <taxon>Pseudomonadati</taxon>
        <taxon>Pseudomonadota</taxon>
        <taxon>Gammaproteobacteria</taxon>
        <taxon>Alteromonadales</taxon>
        <taxon>Idiomarinaceae</taxon>
        <taxon>Idiomarina</taxon>
    </lineage>
</organism>
<feature type="transmembrane region" description="Helical" evidence="1">
    <location>
        <begin position="54"/>
        <end position="73"/>
    </location>
</feature>
<evidence type="ECO:0000256" key="1">
    <source>
        <dbReference type="SAM" id="Phobius"/>
    </source>
</evidence>
<feature type="transmembrane region" description="Helical" evidence="1">
    <location>
        <begin position="184"/>
        <end position="203"/>
    </location>
</feature>
<feature type="transmembrane region" description="Helical" evidence="1">
    <location>
        <begin position="12"/>
        <end position="34"/>
    </location>
</feature>
<feature type="transmembrane region" description="Helical" evidence="1">
    <location>
        <begin position="150"/>
        <end position="172"/>
    </location>
</feature>
<keyword evidence="1" id="KW-0472">Membrane</keyword>
<keyword evidence="1" id="KW-1133">Transmembrane helix</keyword>
<feature type="transmembrane region" description="Helical" evidence="1">
    <location>
        <begin position="85"/>
        <end position="106"/>
    </location>
</feature>
<dbReference type="PANTHER" id="PTHR36927:SF3">
    <property type="entry name" value="GLUCANS BIOSYNTHESIS PROTEIN C"/>
    <property type="match status" value="1"/>
</dbReference>